<evidence type="ECO:0000313" key="2">
    <source>
        <dbReference type="EMBL" id="PSV98600.1"/>
    </source>
</evidence>
<dbReference type="EMBL" id="PYLW01000003">
    <property type="protein sequence ID" value="PSV98600.1"/>
    <property type="molecule type" value="Genomic_DNA"/>
</dbReference>
<sequence length="373" mass="43041">MTDIGILNFHFSNNNYGAVLQAAALQNAVKELGYTVENIDYLPLEISIKNKIKGQIYYLLQVFGLREKYISPPKATNEIIFEEFRQKWIKTTKQQFDKSKDLYVLESKYKAVIVGSDQVWRPMFYGGESLVYFLNFLSGNTKRISYASSFGVDRWEYISNKKYTKSVKEELSKFSAISVREDSGIAICNNLFNVDATHVLDPTLLVGHDFFNKIINSGKYNTIKKESSGIVFYKLDVSEDFLSAIKHLSDELNCDLTNIYRESRNDGIYYRAVDEWLYLLKNSSVVITDSFHCVCFSILFNKPFVYLGNNARGMTRIESLLGSLDLMDRICLDVKLLKNYINKDTIINYSEVNQRLIKMRSESLKFIKNALKN</sequence>
<dbReference type="AlphaFoldDB" id="A0A2T3MNU5"/>
<organism evidence="2 3">
    <name type="scientific">Photobacterium iliopiscarium</name>
    <dbReference type="NCBI Taxonomy" id="56192"/>
    <lineage>
        <taxon>Bacteria</taxon>
        <taxon>Pseudomonadati</taxon>
        <taxon>Pseudomonadota</taxon>
        <taxon>Gammaproteobacteria</taxon>
        <taxon>Vibrionales</taxon>
        <taxon>Vibrionaceae</taxon>
        <taxon>Photobacterium</taxon>
    </lineage>
</organism>
<dbReference type="InterPro" id="IPR007345">
    <property type="entry name" value="Polysacch_pyruvyl_Trfase"/>
</dbReference>
<comment type="caution">
    <text evidence="2">The sequence shown here is derived from an EMBL/GenBank/DDBJ whole genome shotgun (WGS) entry which is preliminary data.</text>
</comment>
<proteinExistence type="predicted"/>
<protein>
    <recommendedName>
        <fullName evidence="1">Polysaccharide pyruvyl transferase domain-containing protein</fullName>
    </recommendedName>
</protein>
<dbReference type="Pfam" id="PF04230">
    <property type="entry name" value="PS_pyruv_trans"/>
    <property type="match status" value="1"/>
</dbReference>
<dbReference type="Proteomes" id="UP000241954">
    <property type="component" value="Unassembled WGS sequence"/>
</dbReference>
<dbReference type="RefSeq" id="WP_107236788.1">
    <property type="nucleotide sequence ID" value="NZ_PYLW01000003.1"/>
</dbReference>
<feature type="domain" description="Polysaccharide pyruvyl transferase" evidence="1">
    <location>
        <begin position="15"/>
        <end position="309"/>
    </location>
</feature>
<evidence type="ECO:0000313" key="3">
    <source>
        <dbReference type="Proteomes" id="UP000241954"/>
    </source>
</evidence>
<gene>
    <name evidence="2" type="ORF">C9I88_03995</name>
</gene>
<evidence type="ECO:0000259" key="1">
    <source>
        <dbReference type="Pfam" id="PF04230"/>
    </source>
</evidence>
<name>A0A2T3MNU5_9GAMM</name>
<accession>A0A2T3MNU5</accession>
<reference evidence="2 3" key="1">
    <citation type="submission" date="2018-01" db="EMBL/GenBank/DDBJ databases">
        <title>Whole genome sequencing of Histamine producing bacteria.</title>
        <authorList>
            <person name="Butler K."/>
        </authorList>
    </citation>
    <scope>NUCLEOTIDE SEQUENCE [LARGE SCALE GENOMIC DNA]</scope>
    <source>
        <strain evidence="2 3">NCIMB 13481</strain>
    </source>
</reference>